<keyword evidence="4" id="KW-1185">Reference proteome</keyword>
<keyword evidence="1" id="KW-0472">Membrane</keyword>
<reference evidence="4" key="1">
    <citation type="journal article" date="2019" name="Int. J. Syst. Evol. Microbiol.">
        <title>The Global Catalogue of Microorganisms (GCM) 10K type strain sequencing project: providing services to taxonomists for standard genome sequencing and annotation.</title>
        <authorList>
            <consortium name="The Broad Institute Genomics Platform"/>
            <consortium name="The Broad Institute Genome Sequencing Center for Infectious Disease"/>
            <person name="Wu L."/>
            <person name="Ma J."/>
        </authorList>
    </citation>
    <scope>NUCLEOTIDE SEQUENCE [LARGE SCALE GENOMIC DNA]</scope>
    <source>
        <strain evidence="4">KCTC 23723</strain>
    </source>
</reference>
<dbReference type="InterPro" id="IPR050640">
    <property type="entry name" value="Bact_2-comp_sensor_kinase"/>
</dbReference>
<evidence type="ECO:0000313" key="4">
    <source>
        <dbReference type="Proteomes" id="UP000634667"/>
    </source>
</evidence>
<keyword evidence="1" id="KW-0812">Transmembrane</keyword>
<evidence type="ECO:0000259" key="2">
    <source>
        <dbReference type="Pfam" id="PF06580"/>
    </source>
</evidence>
<keyword evidence="1" id="KW-1133">Transmembrane helix</keyword>
<protein>
    <submittedName>
        <fullName evidence="3">Alginate biosynthesis protein AlgZ/FimS</fullName>
    </submittedName>
</protein>
<dbReference type="Pfam" id="PF06580">
    <property type="entry name" value="His_kinase"/>
    <property type="match status" value="1"/>
</dbReference>
<evidence type="ECO:0000256" key="1">
    <source>
        <dbReference type="SAM" id="Phobius"/>
    </source>
</evidence>
<dbReference type="PANTHER" id="PTHR34220:SF7">
    <property type="entry name" value="SENSOR HISTIDINE KINASE YPDA"/>
    <property type="match status" value="1"/>
</dbReference>
<accession>A0ABQ2WFJ1</accession>
<sequence length="342" mass="38191">MHKHPLTPRYELQLPDFTQAAPLLRVVVFSQILALLLTLASDAQQAFWLRLGLTSLLVQWISLVSSLVFSRLRPFLKHASVFQLAIAVLLLLALVTFISSAAAYNVLASQSVTLNFIHFAFNNVLIAVLVGLVLIQFLIMYDELARTINAQHQAKLSALQARIRPHFLFNSLNTVAELIHTDPPAAEQALLNLADLFRAAMASAERISLQDELALCQQYLSLEQWRLGNRLQVNWQISEKIPAILLPALTIQPLIENAIQYGFETRVTAGVLDVTAYLGKKQLSIVIENPIAESHDKHVKNGIALSNIRQRLQLCFGQHAQLTTYQLADIYRVKLVLPLEGA</sequence>
<dbReference type="SUPFAM" id="SSF55874">
    <property type="entry name" value="ATPase domain of HSP90 chaperone/DNA topoisomerase II/histidine kinase"/>
    <property type="match status" value="1"/>
</dbReference>
<dbReference type="EMBL" id="BMYR01000002">
    <property type="protein sequence ID" value="GGW52896.1"/>
    <property type="molecule type" value="Genomic_DNA"/>
</dbReference>
<dbReference type="RefSeq" id="WP_189480412.1">
    <property type="nucleotide sequence ID" value="NZ_BMYR01000002.1"/>
</dbReference>
<dbReference type="InterPro" id="IPR036890">
    <property type="entry name" value="HATPase_C_sf"/>
</dbReference>
<comment type="caution">
    <text evidence="3">The sequence shown here is derived from an EMBL/GenBank/DDBJ whole genome shotgun (WGS) entry which is preliminary data.</text>
</comment>
<dbReference type="InterPro" id="IPR010559">
    <property type="entry name" value="Sig_transdc_His_kin_internal"/>
</dbReference>
<evidence type="ECO:0000313" key="3">
    <source>
        <dbReference type="EMBL" id="GGW52896.1"/>
    </source>
</evidence>
<feature type="transmembrane region" description="Helical" evidence="1">
    <location>
        <begin position="21"/>
        <end position="41"/>
    </location>
</feature>
<dbReference type="Gene3D" id="3.30.565.10">
    <property type="entry name" value="Histidine kinase-like ATPase, C-terminal domain"/>
    <property type="match status" value="1"/>
</dbReference>
<dbReference type="Proteomes" id="UP000634667">
    <property type="component" value="Unassembled WGS sequence"/>
</dbReference>
<name>A0ABQ2WFJ1_9ALTE</name>
<feature type="transmembrane region" description="Helical" evidence="1">
    <location>
        <begin position="116"/>
        <end position="139"/>
    </location>
</feature>
<organism evidence="3 4">
    <name type="scientific">Alishewanella tabrizica</name>
    <dbReference type="NCBI Taxonomy" id="671278"/>
    <lineage>
        <taxon>Bacteria</taxon>
        <taxon>Pseudomonadati</taxon>
        <taxon>Pseudomonadota</taxon>
        <taxon>Gammaproteobacteria</taxon>
        <taxon>Alteromonadales</taxon>
        <taxon>Alteromonadaceae</taxon>
        <taxon>Alishewanella</taxon>
    </lineage>
</organism>
<feature type="transmembrane region" description="Helical" evidence="1">
    <location>
        <begin position="47"/>
        <end position="69"/>
    </location>
</feature>
<proteinExistence type="predicted"/>
<gene>
    <name evidence="3" type="primary">algZ</name>
    <name evidence="3" type="ORF">GCM10008111_06240</name>
</gene>
<dbReference type="PANTHER" id="PTHR34220">
    <property type="entry name" value="SENSOR HISTIDINE KINASE YPDA"/>
    <property type="match status" value="1"/>
</dbReference>
<feature type="transmembrane region" description="Helical" evidence="1">
    <location>
        <begin position="81"/>
        <end position="104"/>
    </location>
</feature>
<feature type="domain" description="Signal transduction histidine kinase internal region" evidence="2">
    <location>
        <begin position="154"/>
        <end position="231"/>
    </location>
</feature>